<dbReference type="EMBL" id="BNBO01000020">
    <property type="protein sequence ID" value="GHH73679.1"/>
    <property type="molecule type" value="Genomic_DNA"/>
</dbReference>
<evidence type="ECO:0000313" key="6">
    <source>
        <dbReference type="Proteomes" id="UP000617734"/>
    </source>
</evidence>
<dbReference type="GO" id="GO:0016747">
    <property type="term" value="F:acyltransferase activity, transferring groups other than amino-acyl groups"/>
    <property type="evidence" value="ECO:0007669"/>
    <property type="project" value="InterPro"/>
</dbReference>
<feature type="compositionally biased region" description="Pro residues" evidence="3">
    <location>
        <begin position="8"/>
        <end position="25"/>
    </location>
</feature>
<dbReference type="PROSITE" id="PS51186">
    <property type="entry name" value="GNAT"/>
    <property type="match status" value="1"/>
</dbReference>
<dbReference type="PANTHER" id="PTHR43877">
    <property type="entry name" value="AMINOALKYLPHOSPHONATE N-ACETYLTRANSFERASE-RELATED-RELATED"/>
    <property type="match status" value="1"/>
</dbReference>
<dbReference type="GeneID" id="95354267"/>
<evidence type="ECO:0000259" key="4">
    <source>
        <dbReference type="PROSITE" id="PS51186"/>
    </source>
</evidence>
<dbReference type="InterPro" id="IPR000182">
    <property type="entry name" value="GNAT_dom"/>
</dbReference>
<name>A0A919FXD1_9ACTN</name>
<dbReference type="RefSeq" id="WP_190212101.1">
    <property type="nucleotide sequence ID" value="NZ_BNBO01000020.1"/>
</dbReference>
<sequence length="204" mass="21001">MTGRPGTPGLPPAPAGDPGPHPVPGPASGDSAGPAVTRLDRDAFAAAVPGLAELLADAVAGGSSLGFLAPLDREAAAHWWRAQLPSVADGSRTVWVSHGPDGLSGTVSLTLEQKANGRHRGEIVKLMVHREARGRGLARALLAVAEEAAVRAGATLLLLDTETGSAADHLYRAAGWTRYGIVPDYAADPAGSLQDCSFYYKRLA</sequence>
<evidence type="ECO:0000256" key="1">
    <source>
        <dbReference type="ARBA" id="ARBA00022679"/>
    </source>
</evidence>
<feature type="domain" description="N-acetyltransferase" evidence="4">
    <location>
        <begin position="53"/>
        <end position="204"/>
    </location>
</feature>
<accession>A0A919FXD1</accession>
<proteinExistence type="predicted"/>
<dbReference type="SUPFAM" id="SSF55729">
    <property type="entry name" value="Acyl-CoA N-acyltransferases (Nat)"/>
    <property type="match status" value="1"/>
</dbReference>
<keyword evidence="6" id="KW-1185">Reference proteome</keyword>
<feature type="region of interest" description="Disordered" evidence="3">
    <location>
        <begin position="1"/>
        <end position="35"/>
    </location>
</feature>
<evidence type="ECO:0000256" key="2">
    <source>
        <dbReference type="ARBA" id="ARBA00023315"/>
    </source>
</evidence>
<comment type="caution">
    <text evidence="5">The sequence shown here is derived from an EMBL/GenBank/DDBJ whole genome shotgun (WGS) entry which is preliminary data.</text>
</comment>
<keyword evidence="1" id="KW-0808">Transferase</keyword>
<dbReference type="InterPro" id="IPR016181">
    <property type="entry name" value="Acyl_CoA_acyltransferase"/>
</dbReference>
<organism evidence="5 6">
    <name type="scientific">Kitasatospora indigofera</name>
    <dbReference type="NCBI Taxonomy" id="67307"/>
    <lineage>
        <taxon>Bacteria</taxon>
        <taxon>Bacillati</taxon>
        <taxon>Actinomycetota</taxon>
        <taxon>Actinomycetes</taxon>
        <taxon>Kitasatosporales</taxon>
        <taxon>Streptomycetaceae</taxon>
        <taxon>Kitasatospora</taxon>
    </lineage>
</organism>
<gene>
    <name evidence="5" type="ORF">GCM10018781_38630</name>
</gene>
<reference evidence="5" key="2">
    <citation type="submission" date="2020-09" db="EMBL/GenBank/DDBJ databases">
        <authorList>
            <person name="Sun Q."/>
            <person name="Ohkuma M."/>
        </authorList>
    </citation>
    <scope>NUCLEOTIDE SEQUENCE</scope>
    <source>
        <strain evidence="5">JCM 4646</strain>
    </source>
</reference>
<dbReference type="InterPro" id="IPR050832">
    <property type="entry name" value="Bact_Acetyltransf"/>
</dbReference>
<dbReference type="Proteomes" id="UP000617734">
    <property type="component" value="Unassembled WGS sequence"/>
</dbReference>
<evidence type="ECO:0000313" key="5">
    <source>
        <dbReference type="EMBL" id="GHH73679.1"/>
    </source>
</evidence>
<reference evidence="5" key="1">
    <citation type="journal article" date="2014" name="Int. J. Syst. Evol. Microbiol.">
        <title>Complete genome sequence of Corynebacterium casei LMG S-19264T (=DSM 44701T), isolated from a smear-ripened cheese.</title>
        <authorList>
            <consortium name="US DOE Joint Genome Institute (JGI-PGF)"/>
            <person name="Walter F."/>
            <person name="Albersmeier A."/>
            <person name="Kalinowski J."/>
            <person name="Ruckert C."/>
        </authorList>
    </citation>
    <scope>NUCLEOTIDE SEQUENCE</scope>
    <source>
        <strain evidence="5">JCM 4646</strain>
    </source>
</reference>
<evidence type="ECO:0000256" key="3">
    <source>
        <dbReference type="SAM" id="MobiDB-lite"/>
    </source>
</evidence>
<dbReference type="Gene3D" id="3.40.630.30">
    <property type="match status" value="1"/>
</dbReference>
<keyword evidence="2" id="KW-0012">Acyltransferase</keyword>
<dbReference type="AlphaFoldDB" id="A0A919FXD1"/>
<dbReference type="Pfam" id="PF00583">
    <property type="entry name" value="Acetyltransf_1"/>
    <property type="match status" value="1"/>
</dbReference>
<protein>
    <submittedName>
        <fullName evidence="5">N-acetyltransferase</fullName>
    </submittedName>
</protein>